<organism evidence="1 2">
    <name type="scientific">Saccharibacillus sacchari</name>
    <dbReference type="NCBI Taxonomy" id="456493"/>
    <lineage>
        <taxon>Bacteria</taxon>
        <taxon>Bacillati</taxon>
        <taxon>Bacillota</taxon>
        <taxon>Bacilli</taxon>
        <taxon>Bacillales</taxon>
        <taxon>Paenibacillaceae</taxon>
        <taxon>Saccharibacillus</taxon>
    </lineage>
</organism>
<accession>A0ACC6PD03</accession>
<evidence type="ECO:0000313" key="2">
    <source>
        <dbReference type="Proteomes" id="UP001380953"/>
    </source>
</evidence>
<dbReference type="EMBL" id="JBBKAR010000033">
    <property type="protein sequence ID" value="MEJ8304772.1"/>
    <property type="molecule type" value="Genomic_DNA"/>
</dbReference>
<gene>
    <name evidence="1" type="ORF">WKI47_12770</name>
</gene>
<sequence>MMEFEGFERQDMYYDERLQPIDEKICELLKQRKALSEGNPGHPLQALVNEWAEKYGFYPEHLHSVFSTLGAEELHKPRIKPNGFRYQLPVMKSAEQDKFFYSIVTVRQYDNASVVVLSADWEESEDLNYKERPNWHFKLEIGGNQHYDCRAGSGAGTTGKMSQNFVVSPPLPDDLSGIEFYIQAYDGYEPQNSVGPEVVLG</sequence>
<name>A0ACC6PD03_9BACL</name>
<keyword evidence="2" id="KW-1185">Reference proteome</keyword>
<comment type="caution">
    <text evidence="1">The sequence shown here is derived from an EMBL/GenBank/DDBJ whole genome shotgun (WGS) entry which is preliminary data.</text>
</comment>
<reference evidence="1" key="1">
    <citation type="submission" date="2024-03" db="EMBL/GenBank/DDBJ databases">
        <title>Whole genome sequecning of epiphytes from Marcgravia umbellata leaves.</title>
        <authorList>
            <person name="Kumar G."/>
            <person name="Savka M.A."/>
        </authorList>
    </citation>
    <scope>NUCLEOTIDE SEQUENCE</scope>
    <source>
        <strain evidence="1">RIT_BL5</strain>
    </source>
</reference>
<dbReference type="Proteomes" id="UP001380953">
    <property type="component" value="Unassembled WGS sequence"/>
</dbReference>
<protein>
    <submittedName>
        <fullName evidence="1">Uncharacterized protein</fullName>
    </submittedName>
</protein>
<proteinExistence type="predicted"/>
<evidence type="ECO:0000313" key="1">
    <source>
        <dbReference type="EMBL" id="MEJ8304772.1"/>
    </source>
</evidence>